<name>A0ABV6LXL5_9ACTN</name>
<accession>A0ABV6LXL5</accession>
<reference evidence="2 3" key="1">
    <citation type="submission" date="2024-09" db="EMBL/GenBank/DDBJ databases">
        <authorList>
            <person name="Sun Q."/>
            <person name="Mori K."/>
        </authorList>
    </citation>
    <scope>NUCLEOTIDE SEQUENCE [LARGE SCALE GENOMIC DNA]</scope>
    <source>
        <strain evidence="2 3">TBRC 3947</strain>
    </source>
</reference>
<evidence type="ECO:0000256" key="1">
    <source>
        <dbReference type="SAM" id="MobiDB-lite"/>
    </source>
</evidence>
<feature type="compositionally biased region" description="Low complexity" evidence="1">
    <location>
        <begin position="622"/>
        <end position="639"/>
    </location>
</feature>
<evidence type="ECO:0000313" key="3">
    <source>
        <dbReference type="Proteomes" id="UP001589867"/>
    </source>
</evidence>
<feature type="region of interest" description="Disordered" evidence="1">
    <location>
        <begin position="473"/>
        <end position="653"/>
    </location>
</feature>
<dbReference type="EMBL" id="JBHLUH010000007">
    <property type="protein sequence ID" value="MFC0527165.1"/>
    <property type="molecule type" value="Genomic_DNA"/>
</dbReference>
<gene>
    <name evidence="2" type="ORF">ACFFIA_05790</name>
</gene>
<sequence>MNGRLPPPASTASQGRPDHRRIDGLFDIWLRTGADGRPVAVRGTGAPLDAGQLAALVRRGGGAGDDVRIMMDGAEEHVRIFAELAGILGRDVHISPVGSRLRYDGDAALEPTLVDARTDRPVEWLVVQPPAMATDLPGWYETTNGVLRPRSGVVTAPLPGGLTLATRADFVARRAAAVDLAAGHPELTTIGVSVRGGGFVVGDYTGSYEVTGGRQLAAALATVPLYGGEVRMWLHWPSDPEERERLHGNLAAFAENTGAIVWAPERTAAVEILDSCQDLSAVDRAGGPAAWRTYLPPMAGTPRFESDQDGRLSPAGRMVVSTYPGAPLVSVAPARQRAMSSRYSGLRAQHGLFRIDLTILPDGRWAVQYADSGPHALGPRVLQRMLRTAGWQGEDLLLLASYPARAEAGVRRYGSRLVEGLRAEVWVLPPEAGFDSSDGVARAVDDRGRPVAWQRLDPDDSQWRWQSDDGVLVAADPGGRPAVTGEPTPAPTAAIRQPAPQRPAPRQPLSGRSPAADLTAAARPSVAEAAGSSAAEQAAASVPASPVAWRRRAGEPPQSVRSGPQSPGAARSRPHPPPAGRTPTVVSGPVSPVPVHSALPPPAPPAGPSTARPSRTQSSPGASAPPLQQSTASSAAAQPVPDRGGGWLSGRSEPTRVVRPIAEPQPVVGPIAEPRPVVGPRPLGAPGTAARPAAARPEIGARPLAPAGVDLPVSDAPRLGTVRRPVRHGIYWLAERPTVNAEPVELYVVGGCSPADAANTGVPTPHLFLVGTLRPPVPAALREGEHLLRVRILAGGAVDISSITVHEPPALHDMLLDRDESYLLPGGLLGRTRLVAGYGVDASGEYAVRATFPTGPPLALRCVGAAHGIDGLPADLPRWPYDADATAYALLRDPRATAPKRAMVLLRGRPRARRGRLLVQLRVRWRCAIDVRATAAQIADLPQVRSTAGPMSAAGAGLLLPRDAHEQVEVVRVLAAGRLGWRTVSEPAVPLAEFLAGRADGPGHDEAPAGTRPGPN</sequence>
<dbReference type="RefSeq" id="WP_377246539.1">
    <property type="nucleotide sequence ID" value="NZ_JBHLUH010000007.1"/>
</dbReference>
<feature type="compositionally biased region" description="Low complexity" evidence="1">
    <location>
        <begin position="524"/>
        <end position="548"/>
    </location>
</feature>
<keyword evidence="3" id="KW-1185">Reference proteome</keyword>
<comment type="caution">
    <text evidence="2">The sequence shown here is derived from an EMBL/GenBank/DDBJ whole genome shotgun (WGS) entry which is preliminary data.</text>
</comment>
<feature type="region of interest" description="Disordered" evidence="1">
    <location>
        <begin position="997"/>
        <end position="1016"/>
    </location>
</feature>
<proteinExistence type="predicted"/>
<protein>
    <submittedName>
        <fullName evidence="2">Uncharacterized protein</fullName>
    </submittedName>
</protein>
<evidence type="ECO:0000313" key="2">
    <source>
        <dbReference type="EMBL" id="MFC0527165.1"/>
    </source>
</evidence>
<feature type="compositionally biased region" description="Low complexity" evidence="1">
    <location>
        <begin position="582"/>
        <end position="598"/>
    </location>
</feature>
<dbReference type="Proteomes" id="UP001589867">
    <property type="component" value="Unassembled WGS sequence"/>
</dbReference>
<organism evidence="2 3">
    <name type="scientific">Phytohabitans kaempferiae</name>
    <dbReference type="NCBI Taxonomy" id="1620943"/>
    <lineage>
        <taxon>Bacteria</taxon>
        <taxon>Bacillati</taxon>
        <taxon>Actinomycetota</taxon>
        <taxon>Actinomycetes</taxon>
        <taxon>Micromonosporales</taxon>
        <taxon>Micromonosporaceae</taxon>
    </lineage>
</organism>